<reference evidence="9 10" key="1">
    <citation type="journal article" date="2018" name="Plant J.">
        <title>Genome sequences of Chlorella sorokiniana UTEX 1602 and Micractinium conductrix SAG 241.80: implications to maltose excretion by a green alga.</title>
        <authorList>
            <person name="Arriola M.B."/>
            <person name="Velmurugan N."/>
            <person name="Zhang Y."/>
            <person name="Plunkett M.H."/>
            <person name="Hondzo H."/>
            <person name="Barney B.M."/>
        </authorList>
    </citation>
    <scope>NUCLEOTIDE SEQUENCE [LARGE SCALE GENOMIC DNA]</scope>
    <source>
        <strain evidence="10">UTEX 1602</strain>
    </source>
</reference>
<evidence type="ECO:0000256" key="6">
    <source>
        <dbReference type="SAM" id="Coils"/>
    </source>
</evidence>
<keyword evidence="5 8" id="KW-0472">Membrane</keyword>
<feature type="coiled-coil region" evidence="6">
    <location>
        <begin position="469"/>
        <end position="535"/>
    </location>
</feature>
<dbReference type="Pfam" id="PF01184">
    <property type="entry name" value="Gpr1_Fun34_YaaH"/>
    <property type="match status" value="1"/>
</dbReference>
<comment type="similarity">
    <text evidence="2">Belongs to the acetate uptake transporter (AceTr) (TC 2.A.96) family.</text>
</comment>
<evidence type="ECO:0000256" key="2">
    <source>
        <dbReference type="ARBA" id="ARBA00005587"/>
    </source>
</evidence>
<evidence type="ECO:0000256" key="8">
    <source>
        <dbReference type="SAM" id="Phobius"/>
    </source>
</evidence>
<name>A0A2P6TL10_CHLSO</name>
<dbReference type="GO" id="GO:0015360">
    <property type="term" value="F:acetate:proton symporter activity"/>
    <property type="evidence" value="ECO:0007669"/>
    <property type="project" value="TreeGrafter"/>
</dbReference>
<evidence type="ECO:0000256" key="4">
    <source>
        <dbReference type="ARBA" id="ARBA00022989"/>
    </source>
</evidence>
<feature type="transmembrane region" description="Helical" evidence="8">
    <location>
        <begin position="177"/>
        <end position="210"/>
    </location>
</feature>
<feature type="transmembrane region" description="Helical" evidence="8">
    <location>
        <begin position="143"/>
        <end position="165"/>
    </location>
</feature>
<keyword evidence="4 8" id="KW-1133">Transmembrane helix</keyword>
<dbReference type="GO" id="GO:0005886">
    <property type="term" value="C:plasma membrane"/>
    <property type="evidence" value="ECO:0007669"/>
    <property type="project" value="TreeGrafter"/>
</dbReference>
<dbReference type="EMBL" id="LHPG02000012">
    <property type="protein sequence ID" value="PRW44973.1"/>
    <property type="molecule type" value="Genomic_DNA"/>
</dbReference>
<dbReference type="PANTHER" id="PTHR30178">
    <property type="entry name" value="INNER MEMBRANE PROTEIN YAAH"/>
    <property type="match status" value="1"/>
</dbReference>
<dbReference type="NCBIfam" id="NF038013">
    <property type="entry name" value="AceTr_1"/>
    <property type="match status" value="1"/>
</dbReference>
<dbReference type="GO" id="GO:0071422">
    <property type="term" value="P:succinate transmembrane transport"/>
    <property type="evidence" value="ECO:0007669"/>
    <property type="project" value="TreeGrafter"/>
</dbReference>
<dbReference type="OrthoDB" id="2013617at2759"/>
<feature type="transmembrane region" description="Helical" evidence="8">
    <location>
        <begin position="108"/>
        <end position="131"/>
    </location>
</feature>
<dbReference type="STRING" id="3076.A0A2P6TL10"/>
<proteinExistence type="inferred from homology"/>
<dbReference type="Proteomes" id="UP000239899">
    <property type="component" value="Unassembled WGS sequence"/>
</dbReference>
<sequence length="818" mass="87366">MTDKAVGGGLRPDSASPDSREPSAVLLNPTYQAENGNGKGLENGLAVMVDRMDRISELMRRHTTGHYIRAYVPLDIANPAPLGFMAFALSTCLFMTQQAGITEPSTQFMAFPLGIFFGGMTMLVVAVLEILRRNALGGAAFGTYGSFWISVGVFGIIRTAGIFFLDSPKGQEALTAIFGVASIGFMVVSMVINLALPLLFLLLAIMFFLLSAGTQRTDVGKAAGWFGIFTSAYAFYLGLAVLFEDMWGMEVLPMFYTKLYKKHAKVLFPRVSEHDPLDITAGYPYPGRPQIGSGDNLSALGPTPSLMSNYGLRGRVAANTEAAAPSEQRPAAMCVAPQPFSLTFFQCPWCPWGFVAMAEPTATLRQLDALGAGSALQEVNDALIAALRHPNADAFSRALDLLRDAAGQRPAVVQEAGVEAAAGVGEADLRRLKRQFSSLKNTFLHYEVKNEFLAELLDGRPHGDEGELLQHFEAEVEDSVARLRQLKAANDGAQAAISDVVAQIAAANDGLERQRAAIAVELARLQQDVAQHEADMGRPLPQLPEGPGEEECQVALAACTSEARELEAVIAAQLAEAEELEAVLAAEREEAEALRAQLGHLESQTAAQGERVEANARFLSTAQWCDEMASTLTLLGGLSVLHVAPGAVHLKLVTPFPTAAVRGDDPGPCATADHELSLHTGQDGAVSSAQLTPADVDVCDVVEAAREGQRPLDYVVREVQARLSAALHRRALVDEVKARFEMASESADGTSVRARLAQGVEAEVRLVASWPACADTVQVAEVCGGPEALAAKAEKAAQLRFQGRSLAEAFEAVERELA</sequence>
<keyword evidence="10" id="KW-1185">Reference proteome</keyword>
<evidence type="ECO:0000256" key="1">
    <source>
        <dbReference type="ARBA" id="ARBA00004141"/>
    </source>
</evidence>
<dbReference type="PANTHER" id="PTHR30178:SF3">
    <property type="entry name" value="SUCCINATE-ACETATE_PROTON SYMPORTER SATP"/>
    <property type="match status" value="1"/>
</dbReference>
<keyword evidence="3 8" id="KW-0812">Transmembrane</keyword>
<comment type="subcellular location">
    <subcellularLocation>
        <location evidence="1">Membrane</location>
        <topology evidence="1">Multi-pass membrane protein</topology>
    </subcellularLocation>
</comment>
<feature type="coiled-coil region" evidence="6">
    <location>
        <begin position="563"/>
        <end position="604"/>
    </location>
</feature>
<evidence type="ECO:0000313" key="10">
    <source>
        <dbReference type="Proteomes" id="UP000239899"/>
    </source>
</evidence>
<feature type="compositionally biased region" description="Gly residues" evidence="7">
    <location>
        <begin position="1"/>
        <end position="10"/>
    </location>
</feature>
<keyword evidence="6" id="KW-0175">Coiled coil</keyword>
<gene>
    <name evidence="9" type="ORF">C2E21_6148</name>
</gene>
<dbReference type="InterPro" id="IPR000791">
    <property type="entry name" value="Gpr1/Fun34/SatP-like"/>
</dbReference>
<protein>
    <submittedName>
        <fullName evidence="9">GPR1 FUN34 yaaH family</fullName>
    </submittedName>
</protein>
<feature type="transmembrane region" description="Helical" evidence="8">
    <location>
        <begin position="222"/>
        <end position="243"/>
    </location>
</feature>
<evidence type="ECO:0000313" key="9">
    <source>
        <dbReference type="EMBL" id="PRW44973.1"/>
    </source>
</evidence>
<evidence type="ECO:0000256" key="5">
    <source>
        <dbReference type="ARBA" id="ARBA00023136"/>
    </source>
</evidence>
<dbReference type="AlphaFoldDB" id="A0A2P6TL10"/>
<evidence type="ECO:0000256" key="3">
    <source>
        <dbReference type="ARBA" id="ARBA00022692"/>
    </source>
</evidence>
<evidence type="ECO:0000256" key="7">
    <source>
        <dbReference type="SAM" id="MobiDB-lite"/>
    </source>
</evidence>
<accession>A0A2P6TL10</accession>
<dbReference type="InterPro" id="IPR047623">
    <property type="entry name" value="SatP"/>
</dbReference>
<organism evidence="9 10">
    <name type="scientific">Chlorella sorokiniana</name>
    <name type="common">Freshwater green alga</name>
    <dbReference type="NCBI Taxonomy" id="3076"/>
    <lineage>
        <taxon>Eukaryota</taxon>
        <taxon>Viridiplantae</taxon>
        <taxon>Chlorophyta</taxon>
        <taxon>core chlorophytes</taxon>
        <taxon>Trebouxiophyceae</taxon>
        <taxon>Chlorellales</taxon>
        <taxon>Chlorellaceae</taxon>
        <taxon>Chlorella clade</taxon>
        <taxon>Chlorella</taxon>
    </lineage>
</organism>
<feature type="region of interest" description="Disordered" evidence="7">
    <location>
        <begin position="1"/>
        <end position="23"/>
    </location>
</feature>
<comment type="caution">
    <text evidence="9">The sequence shown here is derived from an EMBL/GenBank/DDBJ whole genome shotgun (WGS) entry which is preliminary data.</text>
</comment>
<feature type="transmembrane region" description="Helical" evidence="8">
    <location>
        <begin position="76"/>
        <end position="96"/>
    </location>
</feature>